<comment type="caution">
    <text evidence="1">The sequence shown here is derived from an EMBL/GenBank/DDBJ whole genome shotgun (WGS) entry which is preliminary data.</text>
</comment>
<dbReference type="Proteomes" id="UP001060085">
    <property type="component" value="Linkage Group LG05"/>
</dbReference>
<gene>
    <name evidence="1" type="ORF">M9H77_20437</name>
</gene>
<evidence type="ECO:0000313" key="2">
    <source>
        <dbReference type="Proteomes" id="UP001060085"/>
    </source>
</evidence>
<reference evidence="2" key="1">
    <citation type="journal article" date="2023" name="Nat. Plants">
        <title>Single-cell RNA sequencing provides a high-resolution roadmap for understanding the multicellular compartmentation of specialized metabolism.</title>
        <authorList>
            <person name="Sun S."/>
            <person name="Shen X."/>
            <person name="Li Y."/>
            <person name="Li Y."/>
            <person name="Wang S."/>
            <person name="Li R."/>
            <person name="Zhang H."/>
            <person name="Shen G."/>
            <person name="Guo B."/>
            <person name="Wei J."/>
            <person name="Xu J."/>
            <person name="St-Pierre B."/>
            <person name="Chen S."/>
            <person name="Sun C."/>
        </authorList>
    </citation>
    <scope>NUCLEOTIDE SEQUENCE [LARGE SCALE GENOMIC DNA]</scope>
</reference>
<name>A0ACC0AKK7_CATRO</name>
<evidence type="ECO:0000313" key="1">
    <source>
        <dbReference type="EMBL" id="KAI5661114.1"/>
    </source>
</evidence>
<sequence length="474" mass="53960">MVHLHVFFFPMMAHGHMIPILDMAKLFSSRGVKATIITTPVHAPMFIQASLGNEIEIEVIKFPSLEAGFPEGCESLDQVLDLDDGHLQLSNFFKATIMLQESLEHLLEKFRPNCLVADMFFPWATDIAAKFDIPRLIFHGTSCFALCSSENMRSYKPFKNVYSDFEPFLIPDLPHQIKLIKTQVPEYDLDEIENDFTKFTDLIRESEKKSYGVIVNSFYDLEPDYVEYYRKNLGRKSWHIGPLLLCNRAAEEKAQRGKKPSIDKHDCLKWLNSKPPKSVIYLCFGSMCNISSSQLHEIAKGLEGSGQQFIWVIRKSEERTNQELLPEGFEERMKKKRGLIIRGWAPHMLILEHKAIGAFVTHCGWNSILEGISVGGVPMVTWPMFAEQFLNEKLVTEVLRIGVSVGAKKWSIVVSDDVKSEAIEKAIRDVMIGEEVVEMRNRAMALKEKARKAVEEEGGSSYYDLCALIQELSA</sequence>
<proteinExistence type="predicted"/>
<accession>A0ACC0AKK7</accession>
<dbReference type="EMBL" id="CM044705">
    <property type="protein sequence ID" value="KAI5661114.1"/>
    <property type="molecule type" value="Genomic_DNA"/>
</dbReference>
<protein>
    <submittedName>
        <fullName evidence="1">Uncharacterized protein</fullName>
    </submittedName>
</protein>
<keyword evidence="2" id="KW-1185">Reference proteome</keyword>
<organism evidence="1 2">
    <name type="scientific">Catharanthus roseus</name>
    <name type="common">Madagascar periwinkle</name>
    <name type="synonym">Vinca rosea</name>
    <dbReference type="NCBI Taxonomy" id="4058"/>
    <lineage>
        <taxon>Eukaryota</taxon>
        <taxon>Viridiplantae</taxon>
        <taxon>Streptophyta</taxon>
        <taxon>Embryophyta</taxon>
        <taxon>Tracheophyta</taxon>
        <taxon>Spermatophyta</taxon>
        <taxon>Magnoliopsida</taxon>
        <taxon>eudicotyledons</taxon>
        <taxon>Gunneridae</taxon>
        <taxon>Pentapetalae</taxon>
        <taxon>asterids</taxon>
        <taxon>lamiids</taxon>
        <taxon>Gentianales</taxon>
        <taxon>Apocynaceae</taxon>
        <taxon>Rauvolfioideae</taxon>
        <taxon>Vinceae</taxon>
        <taxon>Catharanthinae</taxon>
        <taxon>Catharanthus</taxon>
    </lineage>
</organism>